<organism evidence="3">
    <name type="scientific">uncultured delta proteobacterium</name>
    <dbReference type="NCBI Taxonomy" id="34034"/>
    <lineage>
        <taxon>Bacteria</taxon>
        <taxon>Deltaproteobacteria</taxon>
        <taxon>environmental samples</taxon>
    </lineage>
</organism>
<dbReference type="SUPFAM" id="SSF46955">
    <property type="entry name" value="Putative DNA-binding domain"/>
    <property type="match status" value="1"/>
</dbReference>
<gene>
    <name evidence="3" type="ORF">KL86DPRO_20061</name>
</gene>
<dbReference type="AlphaFoldDB" id="A0A212JU22"/>
<dbReference type="EMBL" id="FLUQ01000002">
    <property type="protein sequence ID" value="SBW02954.1"/>
    <property type="molecule type" value="Genomic_DNA"/>
</dbReference>
<dbReference type="GO" id="GO:0003677">
    <property type="term" value="F:DNA binding"/>
    <property type="evidence" value="ECO:0007669"/>
    <property type="project" value="InterPro"/>
</dbReference>
<dbReference type="Pfam" id="PF13411">
    <property type="entry name" value="MerR_1"/>
    <property type="match status" value="1"/>
</dbReference>
<evidence type="ECO:0000256" key="1">
    <source>
        <dbReference type="SAM" id="MobiDB-lite"/>
    </source>
</evidence>
<feature type="domain" description="HTH merR-type" evidence="2">
    <location>
        <begin position="11"/>
        <end position="67"/>
    </location>
</feature>
<dbReference type="InterPro" id="IPR000551">
    <property type="entry name" value="MerR-type_HTH_dom"/>
</dbReference>
<proteinExistence type="predicted"/>
<evidence type="ECO:0000259" key="2">
    <source>
        <dbReference type="Pfam" id="PF13411"/>
    </source>
</evidence>
<feature type="region of interest" description="Disordered" evidence="1">
    <location>
        <begin position="140"/>
        <end position="163"/>
    </location>
</feature>
<name>A0A212JU22_9DELT</name>
<dbReference type="Gene3D" id="1.10.1660.10">
    <property type="match status" value="1"/>
</dbReference>
<sequence length="203" mass="22313">MTQHTEPELLTIAELARNLDLPESTTRYYCNRFAEHLPSVGEGRRRRFKPEALDVLRTIAETMRRDKNAYAVDLVLRNDSSPPAVPVTIPAGVMTQDQGFAASAALAGQMLSLMENQTKALQDIASAMTVFAERLTIAPGRPEAAPLPPGSGGETPPSQDEAALRREIAALREQIRSSEDVHQNDLEQLRKWLTRLGEAVTGK</sequence>
<evidence type="ECO:0000313" key="3">
    <source>
        <dbReference type="EMBL" id="SBW02954.1"/>
    </source>
</evidence>
<dbReference type="InterPro" id="IPR009061">
    <property type="entry name" value="DNA-bd_dom_put_sf"/>
</dbReference>
<dbReference type="GO" id="GO:0006355">
    <property type="term" value="P:regulation of DNA-templated transcription"/>
    <property type="evidence" value="ECO:0007669"/>
    <property type="project" value="InterPro"/>
</dbReference>
<accession>A0A212JU22</accession>
<protein>
    <recommendedName>
        <fullName evidence="2">HTH merR-type domain-containing protein</fullName>
    </recommendedName>
</protein>
<reference evidence="3" key="1">
    <citation type="submission" date="2016-04" db="EMBL/GenBank/DDBJ databases">
        <authorList>
            <person name="Evans L.H."/>
            <person name="Alamgir A."/>
            <person name="Owens N."/>
            <person name="Weber N.D."/>
            <person name="Virtaneva K."/>
            <person name="Barbian K."/>
            <person name="Babar A."/>
            <person name="Rosenke K."/>
        </authorList>
    </citation>
    <scope>NUCLEOTIDE SEQUENCE</scope>
    <source>
        <strain evidence="3">86</strain>
    </source>
</reference>